<protein>
    <recommendedName>
        <fullName evidence="6">NACHT domain-containing protein</fullName>
    </recommendedName>
</protein>
<dbReference type="EMBL" id="LKEB01000003">
    <property type="protein sequence ID" value="ROW16952.1"/>
    <property type="molecule type" value="Genomic_DNA"/>
</dbReference>
<dbReference type="Pfam" id="PF25053">
    <property type="entry name" value="DUF7791"/>
    <property type="match status" value="1"/>
</dbReference>
<dbReference type="Gene3D" id="3.40.50.300">
    <property type="entry name" value="P-loop containing nucleotide triphosphate hydrolases"/>
    <property type="match status" value="1"/>
</dbReference>
<feature type="domain" description="Nephrocystin 3-like N-terminal" evidence="2">
    <location>
        <begin position="277"/>
        <end position="457"/>
    </location>
</feature>
<evidence type="ECO:0000259" key="2">
    <source>
        <dbReference type="Pfam" id="PF24883"/>
    </source>
</evidence>
<comment type="caution">
    <text evidence="4">The sequence shown here is derived from an EMBL/GenBank/DDBJ whole genome shotgun (WGS) entry which is preliminary data.</text>
</comment>
<evidence type="ECO:0008006" key="6">
    <source>
        <dbReference type="Google" id="ProtNLM"/>
    </source>
</evidence>
<dbReference type="PANTHER" id="PTHR10039:SF5">
    <property type="entry name" value="NACHT DOMAIN-CONTAINING PROTEIN"/>
    <property type="match status" value="1"/>
</dbReference>
<dbReference type="InterPro" id="IPR027417">
    <property type="entry name" value="P-loop_NTPase"/>
</dbReference>
<evidence type="ECO:0000313" key="4">
    <source>
        <dbReference type="EMBL" id="ROW16952.1"/>
    </source>
</evidence>
<dbReference type="STRING" id="1230097.A0A423XKN1"/>
<dbReference type="AlphaFoldDB" id="A0A423XKN1"/>
<accession>A0A423XKN1</accession>
<proteinExistence type="predicted"/>
<dbReference type="OrthoDB" id="443402at2759"/>
<reference evidence="4 5" key="1">
    <citation type="submission" date="2015-09" db="EMBL/GenBank/DDBJ databases">
        <title>Host preference determinants of Valsa canker pathogens revealed by comparative genomics.</title>
        <authorList>
            <person name="Yin Z."/>
            <person name="Huang L."/>
        </authorList>
    </citation>
    <scope>NUCLEOTIDE SEQUENCE [LARGE SCALE GENOMIC DNA]</scope>
    <source>
        <strain evidence="4 5">SXYLt</strain>
    </source>
</reference>
<dbReference type="PANTHER" id="PTHR10039">
    <property type="entry name" value="AMELOGENIN"/>
    <property type="match status" value="1"/>
</dbReference>
<dbReference type="Pfam" id="PF24883">
    <property type="entry name" value="NPHP3_N"/>
    <property type="match status" value="1"/>
</dbReference>
<evidence type="ECO:0000256" key="1">
    <source>
        <dbReference type="ARBA" id="ARBA00022737"/>
    </source>
</evidence>
<keyword evidence="1" id="KW-0677">Repeat</keyword>
<gene>
    <name evidence="4" type="ORF">VPNG_01426</name>
</gene>
<name>A0A423XKN1_9PEZI</name>
<dbReference type="InterPro" id="IPR056884">
    <property type="entry name" value="NPHP3-like_N"/>
</dbReference>
<evidence type="ECO:0000313" key="5">
    <source>
        <dbReference type="Proteomes" id="UP000285146"/>
    </source>
</evidence>
<sequence length="856" mass="98351">MDPLSAIGLASNVLAFISFSTGLLKTAKNIHDSSNGTLDENRSRETVVREMKHLSTRLLIPGATGCPDGNTTLQALAQECQDIATQLISLLERIKPKEPKSISQSIWAALRNQIYEKDREDLEVRLANCRSQLELQLNFLSRKETLEKLQDLLAASKMNESKLDEIHSQVTQLRRCIQASFIEPDARAPLKLLLSTEERVFESIAEERILRCLSFEGMNRREDMVVETHSNTFKWILEDDETDEIASTAAQGQDDRGDSPDLSCRFPVEDEKQVRAREKLGSWLASGNIREVFHLSGKLGSGKSTLIKFISESHHTAERLDQWADGRKLTIVSFYFWNAGSEYEKSLRGLYRGLLHRILKDCPDLMATVLPLQYEQAISAPWLAPKAIEISEREVLSALAQIINSYHLWKSNCFCLFIDGLDEFQPTTKDDYRDLVNLLCRWAWNAPKNVKICVSSREYPIFMERFSANSRIRLHELTRNDMEVYIRDRLADAREDDGLELLVFSIMNKANGVFLWVALVIKSMREGLEMGTSCADLTNDVDMLPDQLEDLYRYILTSLGKIPRKRAYQTFAMIVELKKYENYRMSLLAYSFLESYDRGEHFFTKKDGAFPKSDLEGDSGKKRSKNIKKRLAGWCKGLVEPYGETYDAYGRPGKIHAANWDNWEAFLDFTHRSVLDFLRAEDVKCEMDSNLHDFDTIDAISNLLIADALFDNNMPYGSSRISLTINTLMQVRGIHKLDRQLLELFLRFEPDLHISFHLFVDPEPMNETKFIFDLEGRCITVKVLLKMDTIVKHNIVRRVGEDKDDRNSSTKTDTSSRKDYRFRDFIELLPLDNKERILGMIDEQLSRGVRNGPRSN</sequence>
<feature type="domain" description="DUF7791" evidence="3">
    <location>
        <begin position="564"/>
        <end position="707"/>
    </location>
</feature>
<dbReference type="InterPro" id="IPR056693">
    <property type="entry name" value="DUF7791"/>
</dbReference>
<dbReference type="SUPFAM" id="SSF52540">
    <property type="entry name" value="P-loop containing nucleoside triphosphate hydrolases"/>
    <property type="match status" value="1"/>
</dbReference>
<dbReference type="InParanoid" id="A0A423XKN1"/>
<keyword evidence="5" id="KW-1185">Reference proteome</keyword>
<dbReference type="Proteomes" id="UP000285146">
    <property type="component" value="Unassembled WGS sequence"/>
</dbReference>
<organism evidence="4 5">
    <name type="scientific">Cytospora leucostoma</name>
    <dbReference type="NCBI Taxonomy" id="1230097"/>
    <lineage>
        <taxon>Eukaryota</taxon>
        <taxon>Fungi</taxon>
        <taxon>Dikarya</taxon>
        <taxon>Ascomycota</taxon>
        <taxon>Pezizomycotina</taxon>
        <taxon>Sordariomycetes</taxon>
        <taxon>Sordariomycetidae</taxon>
        <taxon>Diaporthales</taxon>
        <taxon>Cytosporaceae</taxon>
        <taxon>Cytospora</taxon>
    </lineage>
</organism>
<evidence type="ECO:0000259" key="3">
    <source>
        <dbReference type="Pfam" id="PF25053"/>
    </source>
</evidence>